<evidence type="ECO:0000256" key="1">
    <source>
        <dbReference type="SAM" id="Phobius"/>
    </source>
</evidence>
<reference evidence="2 3" key="1">
    <citation type="submission" date="2023-08" db="EMBL/GenBank/DDBJ databases">
        <title>Draft genome sequence of Algoriphagus taiwanensis.</title>
        <authorList>
            <person name="Takatani N."/>
            <person name="Hosokawa M."/>
            <person name="Sawabe T."/>
        </authorList>
    </citation>
    <scope>NUCLEOTIDE SEQUENCE [LARGE SCALE GENOMIC DNA]</scope>
    <source>
        <strain evidence="2 3">JCM 19755</strain>
    </source>
</reference>
<dbReference type="Proteomes" id="UP001307705">
    <property type="component" value="Unassembled WGS sequence"/>
</dbReference>
<comment type="caution">
    <text evidence="2">The sequence shown here is derived from an EMBL/GenBank/DDBJ whole genome shotgun (WGS) entry which is preliminary data.</text>
</comment>
<sequence length="119" mass="13429">MGYFYLAAGINHFLTPEFYLPLIPPFFSHPELINTLSGVAEILLGLGVLYFPTRSRAAWGVVIMLLAFVPSHVYFIQIGSCVEGGLCVSEWIGWVRLVLIHPVLIFWAYWIAKNPKIYG</sequence>
<keyword evidence="1" id="KW-1133">Transmembrane helix</keyword>
<gene>
    <name evidence="2" type="ORF">Ataiwa_27600</name>
</gene>
<evidence type="ECO:0000313" key="3">
    <source>
        <dbReference type="Proteomes" id="UP001307705"/>
    </source>
</evidence>
<evidence type="ECO:0000313" key="2">
    <source>
        <dbReference type="EMBL" id="GMQ34488.1"/>
    </source>
</evidence>
<keyword evidence="1" id="KW-0812">Transmembrane</keyword>
<keyword evidence="3" id="KW-1185">Reference proteome</keyword>
<keyword evidence="1" id="KW-0472">Membrane</keyword>
<feature type="transmembrane region" description="Helical" evidence="1">
    <location>
        <begin position="58"/>
        <end position="79"/>
    </location>
</feature>
<dbReference type="PANTHER" id="PTHR36974">
    <property type="entry name" value="MEMBRANE PROTEIN-RELATED"/>
    <property type="match status" value="1"/>
</dbReference>
<feature type="transmembrane region" description="Helical" evidence="1">
    <location>
        <begin position="32"/>
        <end position="51"/>
    </location>
</feature>
<accession>A0ABQ6Q346</accession>
<dbReference type="PANTHER" id="PTHR36974:SF1">
    <property type="entry name" value="DOXX FAMILY MEMBRANE PROTEIN"/>
    <property type="match status" value="1"/>
</dbReference>
<protein>
    <submittedName>
        <fullName evidence="2">DoxX family protein</fullName>
    </submittedName>
</protein>
<dbReference type="EMBL" id="BTPE01000009">
    <property type="protein sequence ID" value="GMQ34488.1"/>
    <property type="molecule type" value="Genomic_DNA"/>
</dbReference>
<feature type="transmembrane region" description="Helical" evidence="1">
    <location>
        <begin position="91"/>
        <end position="112"/>
    </location>
</feature>
<name>A0ABQ6Q346_9BACT</name>
<proteinExistence type="predicted"/>
<organism evidence="2 3">
    <name type="scientific">Algoriphagus taiwanensis</name>
    <dbReference type="NCBI Taxonomy" id="1445656"/>
    <lineage>
        <taxon>Bacteria</taxon>
        <taxon>Pseudomonadati</taxon>
        <taxon>Bacteroidota</taxon>
        <taxon>Cytophagia</taxon>
        <taxon>Cytophagales</taxon>
        <taxon>Cyclobacteriaceae</taxon>
        <taxon>Algoriphagus</taxon>
    </lineage>
</organism>